<dbReference type="STRING" id="39492.ERS852540_00379"/>
<accession>A0A174ZCC4</accession>
<dbReference type="InterPro" id="IPR046866">
    <property type="entry name" value="FapA_N"/>
</dbReference>
<evidence type="ECO:0000313" key="3">
    <source>
        <dbReference type="Proteomes" id="UP000095662"/>
    </source>
</evidence>
<feature type="domain" description="Flagellar Assembly Protein A N-terminal region" evidence="1">
    <location>
        <begin position="54"/>
        <end position="224"/>
    </location>
</feature>
<dbReference type="InterPro" id="IPR005646">
    <property type="entry name" value="FapA"/>
</dbReference>
<evidence type="ECO:0000313" key="2">
    <source>
        <dbReference type="EMBL" id="CUQ81928.1"/>
    </source>
</evidence>
<reference evidence="2 3" key="1">
    <citation type="submission" date="2015-09" db="EMBL/GenBank/DDBJ databases">
        <authorList>
            <consortium name="Pathogen Informatics"/>
        </authorList>
    </citation>
    <scope>NUCLEOTIDE SEQUENCE [LARGE SCALE GENOMIC DNA]</scope>
    <source>
        <strain evidence="2 3">2789STDY5834928</strain>
    </source>
</reference>
<proteinExistence type="predicted"/>
<name>A0A174ZCC4_9FIRM</name>
<dbReference type="InterPro" id="IPR046865">
    <property type="entry name" value="FapA_b_solenoid"/>
</dbReference>
<sequence>MEKTERQKMADISMSELIELEKEATASLDGIELNNKTMQRPQENNPTLNVDASVKVVVSDNHLEANMCVFSPQFSGKDITVEAMRQALKDEHVVYGIDEELLEEIAANKLYDKIFTVASGYAAVDGENGRVNNLFDTDKKLVPRKLEDGSVDYRDLGLIVNVRVNDLICEIVPETQGEEGMNVYGQVIAPRPGRPPLVPQGSNTVLSADGTKLFAAESGNLVYMGGKFNVVTTFQISSDIDVKTGNINFLGDVVIKGSVQEGFSVTAGKTITVSGMVTGATLTAQGDITVKNGVFASTIQSQYGNINIAFGENDTITTRGNLTSTSLVGCRIKIEGDLDCTKNPGALVGGDCSVMGKFAVAQLGNKSYTPTIISVGSTTNLLLEMDSLEKQCTAIDEYIEKINTSIEFLQEKKRNGEHLDADKEAYISSAIRLKVQKGMDKKPLRTRIEEIQKIINAKETLSVQVTKCVYPNVRINLNSFTTTTSAEYGKCNIVCGPNDIEFR</sequence>
<protein>
    <submittedName>
        <fullName evidence="2">Protein of uncharacterized function (DUF342)</fullName>
    </submittedName>
</protein>
<gene>
    <name evidence="2" type="ORF">ERS852540_00379</name>
</gene>
<evidence type="ECO:0000259" key="1">
    <source>
        <dbReference type="Pfam" id="PF20250"/>
    </source>
</evidence>
<dbReference type="Proteomes" id="UP000095662">
    <property type="component" value="Unassembled WGS sequence"/>
</dbReference>
<dbReference type="EMBL" id="CZBY01000002">
    <property type="protein sequence ID" value="CUQ81928.1"/>
    <property type="molecule type" value="Genomic_DNA"/>
</dbReference>
<dbReference type="AlphaFoldDB" id="A0A174ZCC4"/>
<dbReference type="OrthoDB" id="9760122at2"/>
<dbReference type="Pfam" id="PF20250">
    <property type="entry name" value="FapA_N"/>
    <property type="match status" value="1"/>
</dbReference>
<dbReference type="Pfam" id="PF03961">
    <property type="entry name" value="FapA"/>
    <property type="match status" value="1"/>
</dbReference>
<dbReference type="PANTHER" id="PTHR38032">
    <property type="entry name" value="POLYMERASE-RELATED"/>
    <property type="match status" value="1"/>
</dbReference>
<dbReference type="PANTHER" id="PTHR38032:SF1">
    <property type="entry name" value="RNA-BINDING PROTEIN KHPB N-TERMINAL DOMAIN-CONTAINING PROTEIN"/>
    <property type="match status" value="1"/>
</dbReference>
<organism evidence="2 3">
    <name type="scientific">[Eubacterium] siraeum</name>
    <dbReference type="NCBI Taxonomy" id="39492"/>
    <lineage>
        <taxon>Bacteria</taxon>
        <taxon>Bacillati</taxon>
        <taxon>Bacillota</taxon>
        <taxon>Clostridia</taxon>
        <taxon>Eubacteriales</taxon>
        <taxon>Oscillospiraceae</taxon>
        <taxon>Oscillospiraceae incertae sedis</taxon>
    </lineage>
</organism>